<accession>A0A068Z0Y6</accession>
<keyword evidence="1" id="KW-0540">Nuclease</keyword>
<dbReference type="RefSeq" id="WP_040264800.1">
    <property type="nucleotide sequence ID" value="NZ_CP050857.1"/>
</dbReference>
<name>A0A068Z0Y6_9GAMM</name>
<dbReference type="Proteomes" id="UP000042738">
    <property type="component" value="Plasmid pSsAf2.3-2"/>
</dbReference>
<dbReference type="GeneID" id="93738194"/>
<dbReference type="Gene3D" id="1.10.30.50">
    <property type="match status" value="1"/>
</dbReference>
<protein>
    <submittedName>
        <fullName evidence="1">HNH endonuclease</fullName>
    </submittedName>
</protein>
<dbReference type="EMBL" id="CP050857">
    <property type="protein sequence ID" value="QLH64540.1"/>
    <property type="molecule type" value="Genomic_DNA"/>
</dbReference>
<proteinExistence type="predicted"/>
<keyword evidence="1" id="KW-0378">Hydrolase</keyword>
<geneLocation type="plasmid" evidence="1 2">
    <name>pSsAf2.3-2</name>
</geneLocation>
<gene>
    <name evidence="1" type="ORF">SYMBAF_17110</name>
</gene>
<keyword evidence="1" id="KW-0614">Plasmid</keyword>
<keyword evidence="1" id="KW-0255">Endonuclease</keyword>
<evidence type="ECO:0000313" key="2">
    <source>
        <dbReference type="Proteomes" id="UP000042738"/>
    </source>
</evidence>
<sequence length="132" mass="14728">MKLTKTKRDVLRRKFGGCCAYCGSELPARGWHAERCEADFALLPGECCGLMPVCTECRTSKGNASAEAFRVLLSQQVYRAQRHSVNFRTAMRFGLVRETAAPVEFWFEKYAAVTASAQRISTESSQYQDSAA</sequence>
<dbReference type="GO" id="GO:0004519">
    <property type="term" value="F:endonuclease activity"/>
    <property type="evidence" value="ECO:0007669"/>
    <property type="project" value="UniProtKB-KW"/>
</dbReference>
<evidence type="ECO:0000313" key="1">
    <source>
        <dbReference type="EMBL" id="QLH64540.1"/>
    </source>
</evidence>
<dbReference type="AlphaFoldDB" id="A0A068Z0Y6"/>
<dbReference type="STRING" id="138074.SYMBAF_190128"/>
<reference evidence="1 2" key="1">
    <citation type="journal article" date="2014" name="Genome Announc.">
        <title>Whole-Genome Sequence of Serratia symbiotica Strain CWBI-2.3T, a Free-Living Symbiont of the Black Bean Aphid Aphis fabae.</title>
        <authorList>
            <person name="Foray V."/>
            <person name="Grigorescu A.S."/>
            <person name="Sabri A."/>
            <person name="Haubruge E."/>
            <person name="Lognay G."/>
            <person name="Francis F."/>
            <person name="Fauconnier M.L."/>
            <person name="Hance T."/>
            <person name="Thonart P."/>
        </authorList>
    </citation>
    <scope>NUCLEOTIDE SEQUENCE [LARGE SCALE GENOMIC DNA]</scope>
    <source>
        <strain evidence="1">CWBI-2.3</strain>
        <plasmid evidence="1 2">pSsAf2.3-2</plasmid>
    </source>
</reference>
<organism evidence="1 2">
    <name type="scientific">Serratia symbiotica</name>
    <dbReference type="NCBI Taxonomy" id="138074"/>
    <lineage>
        <taxon>Bacteria</taxon>
        <taxon>Pseudomonadati</taxon>
        <taxon>Pseudomonadota</taxon>
        <taxon>Gammaproteobacteria</taxon>
        <taxon>Enterobacterales</taxon>
        <taxon>Yersiniaceae</taxon>
        <taxon>Serratia</taxon>
    </lineage>
</organism>